<evidence type="ECO:0000256" key="2">
    <source>
        <dbReference type="SAM" id="Phobius"/>
    </source>
</evidence>
<dbReference type="AlphaFoldDB" id="A0A8E2AQT5"/>
<name>A0A8E2AQT5_9APHY</name>
<keyword evidence="2" id="KW-0812">Transmembrane</keyword>
<organism evidence="3 4">
    <name type="scientific">Obba rivulosa</name>
    <dbReference type="NCBI Taxonomy" id="1052685"/>
    <lineage>
        <taxon>Eukaryota</taxon>
        <taxon>Fungi</taxon>
        <taxon>Dikarya</taxon>
        <taxon>Basidiomycota</taxon>
        <taxon>Agaricomycotina</taxon>
        <taxon>Agaricomycetes</taxon>
        <taxon>Polyporales</taxon>
        <taxon>Gelatoporiaceae</taxon>
        <taxon>Obba</taxon>
    </lineage>
</organism>
<keyword evidence="2" id="KW-1133">Transmembrane helix</keyword>
<sequence>MGQESVTYSLANYSPLVTYLPSVVLGDGVSGSLQREWQARISGDSILYVTSLPLASVIVEFYGSAISFFGNSTCALEVTVDTETVRQDAGADPTYQVQGLRQTTHTLNVTALATQNMNPELTVESFFISYEFDSAQPLTSTNYTAKDNVVQSHGVWTTASDGSISTTSSSASISLTFVGFAVAVNGPVGWNQTSGSLSVELDEVQSSYEFPPIPEDVPPTQMFYQGGLDPTGEHLITLSYLPPAGQGMPLFTIDSFTVWQLPASPNASSQAGQAPATLSGSALPGTTQSPPSSGASGISGSSTRSHKETAEIVGPVASVVCLAVLGAIIWMCVRRRRRQWPSRAVEKEKDKIIPYPPLLASTSAPSKGNLASNARQPTPVPSSSASQPATSTFGSAVGAPDPLTIASPAAPLQQIEAAATRYVASHRSASPSEQSQSPAPQQPPQVVGGLDVNRIIEIIAQRIDSAAHELEMGRDAAPPRYPAPSERGDV</sequence>
<evidence type="ECO:0000313" key="4">
    <source>
        <dbReference type="Proteomes" id="UP000250043"/>
    </source>
</evidence>
<feature type="region of interest" description="Disordered" evidence="1">
    <location>
        <begin position="421"/>
        <end position="448"/>
    </location>
</feature>
<protein>
    <submittedName>
        <fullName evidence="3">Uncharacterized protein</fullName>
    </submittedName>
</protein>
<gene>
    <name evidence="3" type="ORF">OBBRIDRAFT_241977</name>
</gene>
<reference evidence="3 4" key="1">
    <citation type="submission" date="2016-07" db="EMBL/GenBank/DDBJ databases">
        <title>Draft genome of the white-rot fungus Obba rivulosa 3A-2.</title>
        <authorList>
            <consortium name="DOE Joint Genome Institute"/>
            <person name="Miettinen O."/>
            <person name="Riley R."/>
            <person name="Acob R."/>
            <person name="Barry K."/>
            <person name="Cullen D."/>
            <person name="De Vries R."/>
            <person name="Hainaut M."/>
            <person name="Hatakka A."/>
            <person name="Henrissat B."/>
            <person name="Hilden K."/>
            <person name="Kuo R."/>
            <person name="Labutti K."/>
            <person name="Lipzen A."/>
            <person name="Makela M.R."/>
            <person name="Sandor L."/>
            <person name="Spatafora J.W."/>
            <person name="Grigoriev I.V."/>
            <person name="Hibbett D.S."/>
        </authorList>
    </citation>
    <scope>NUCLEOTIDE SEQUENCE [LARGE SCALE GENOMIC DNA]</scope>
    <source>
        <strain evidence="3 4">3A-2</strain>
    </source>
</reference>
<dbReference type="OrthoDB" id="2576334at2759"/>
<dbReference type="EMBL" id="KV722529">
    <property type="protein sequence ID" value="OCH86417.1"/>
    <property type="molecule type" value="Genomic_DNA"/>
</dbReference>
<feature type="compositionally biased region" description="Low complexity" evidence="1">
    <location>
        <begin position="289"/>
        <end position="302"/>
    </location>
</feature>
<feature type="compositionally biased region" description="Polar residues" evidence="1">
    <location>
        <begin position="267"/>
        <end position="288"/>
    </location>
</feature>
<accession>A0A8E2AQT5</accession>
<feature type="compositionally biased region" description="Low complexity" evidence="1">
    <location>
        <begin position="381"/>
        <end position="392"/>
    </location>
</feature>
<feature type="transmembrane region" description="Helical" evidence="2">
    <location>
        <begin position="312"/>
        <end position="333"/>
    </location>
</feature>
<evidence type="ECO:0000313" key="3">
    <source>
        <dbReference type="EMBL" id="OCH86417.1"/>
    </source>
</evidence>
<dbReference type="Gene3D" id="2.60.120.260">
    <property type="entry name" value="Galactose-binding domain-like"/>
    <property type="match status" value="1"/>
</dbReference>
<keyword evidence="4" id="KW-1185">Reference proteome</keyword>
<proteinExistence type="predicted"/>
<feature type="region of interest" description="Disordered" evidence="1">
    <location>
        <begin position="267"/>
        <end position="303"/>
    </location>
</feature>
<evidence type="ECO:0000256" key="1">
    <source>
        <dbReference type="SAM" id="MobiDB-lite"/>
    </source>
</evidence>
<dbReference type="Proteomes" id="UP000250043">
    <property type="component" value="Unassembled WGS sequence"/>
</dbReference>
<feature type="compositionally biased region" description="Low complexity" evidence="1">
    <location>
        <begin position="428"/>
        <end position="439"/>
    </location>
</feature>
<feature type="region of interest" description="Disordered" evidence="1">
    <location>
        <begin position="356"/>
        <end position="397"/>
    </location>
</feature>
<feature type="compositionally biased region" description="Polar residues" evidence="1">
    <location>
        <begin position="360"/>
        <end position="375"/>
    </location>
</feature>
<keyword evidence="2" id="KW-0472">Membrane</keyword>
<feature type="region of interest" description="Disordered" evidence="1">
    <location>
        <begin position="470"/>
        <end position="490"/>
    </location>
</feature>